<gene>
    <name evidence="2" type="ORF">RND61_23650</name>
</gene>
<dbReference type="RefSeq" id="WP_315880076.1">
    <property type="nucleotide sequence ID" value="NZ_JAWCTQ010000035.1"/>
</dbReference>
<accession>A0ABU3QQJ4</accession>
<proteinExistence type="predicted"/>
<protein>
    <submittedName>
        <fullName evidence="2">Uncharacterized protein</fullName>
    </submittedName>
</protein>
<evidence type="ECO:0000313" key="2">
    <source>
        <dbReference type="EMBL" id="MDT9685030.1"/>
    </source>
</evidence>
<evidence type="ECO:0000256" key="1">
    <source>
        <dbReference type="SAM" id="MobiDB-lite"/>
    </source>
</evidence>
<keyword evidence="3" id="KW-1185">Reference proteome</keyword>
<evidence type="ECO:0000313" key="3">
    <source>
        <dbReference type="Proteomes" id="UP001250181"/>
    </source>
</evidence>
<reference evidence="2 3" key="1">
    <citation type="submission" date="2023-09" db="EMBL/GenBank/DDBJ databases">
        <title>Streptomyces sp. nov.: A antagonism against Alternaria gaisen Producing Streptochlin, Isolated from Tamarix root soil.</title>
        <authorList>
            <person name="Chen Y."/>
        </authorList>
    </citation>
    <scope>NUCLEOTIDE SEQUENCE [LARGE SCALE GENOMIC DNA]</scope>
    <source>
        <strain evidence="2 3">TRM76323</strain>
    </source>
</reference>
<dbReference type="EMBL" id="JAWCTQ010000035">
    <property type="protein sequence ID" value="MDT9685030.1"/>
    <property type="molecule type" value="Genomic_DNA"/>
</dbReference>
<feature type="compositionally biased region" description="Low complexity" evidence="1">
    <location>
        <begin position="159"/>
        <end position="177"/>
    </location>
</feature>
<organism evidence="2 3">
    <name type="scientific">Streptomyces tamarix</name>
    <dbReference type="NCBI Taxonomy" id="3078565"/>
    <lineage>
        <taxon>Bacteria</taxon>
        <taxon>Bacillati</taxon>
        <taxon>Actinomycetota</taxon>
        <taxon>Actinomycetes</taxon>
        <taxon>Kitasatosporales</taxon>
        <taxon>Streptomycetaceae</taxon>
        <taxon>Streptomyces</taxon>
    </lineage>
</organism>
<sequence length="177" mass="19130">MYSEEHTGLDGWPYDQHAYDLRAAQRTAGVAAAFDTVRDAAHHLLATAEAQLVALPARTVQSRWTWQLGTLHDALTRLDSLHEEWLETRDNLPLNARAGTDAYDDALAAHHARAWSCLYDWATHGQAILDIHAAARRAPSTSAPCTAALKAAPRVTAGPRPVAGTHTTTTAAPGRGR</sequence>
<comment type="caution">
    <text evidence="2">The sequence shown here is derived from an EMBL/GenBank/DDBJ whole genome shotgun (WGS) entry which is preliminary data.</text>
</comment>
<dbReference type="Proteomes" id="UP001250181">
    <property type="component" value="Unassembled WGS sequence"/>
</dbReference>
<name>A0ABU3QQJ4_9ACTN</name>
<feature type="region of interest" description="Disordered" evidence="1">
    <location>
        <begin position="154"/>
        <end position="177"/>
    </location>
</feature>